<sequence>MGWHLMGYLNDCLHKDLYHLAKTHRPLFSLRMGQKPSIVRFICLPFFP</sequence>
<comment type="caution">
    <text evidence="1">The sequence shown here is derived from an EMBL/GenBank/DDBJ whole genome shotgun (WGS) entry which is preliminary data.</text>
</comment>
<gene>
    <name evidence="1" type="ORF">HUJ06_015421</name>
</gene>
<organism evidence="1 2">
    <name type="scientific">Nelumbo nucifera</name>
    <name type="common">Sacred lotus</name>
    <dbReference type="NCBI Taxonomy" id="4432"/>
    <lineage>
        <taxon>Eukaryota</taxon>
        <taxon>Viridiplantae</taxon>
        <taxon>Streptophyta</taxon>
        <taxon>Embryophyta</taxon>
        <taxon>Tracheophyta</taxon>
        <taxon>Spermatophyta</taxon>
        <taxon>Magnoliopsida</taxon>
        <taxon>Proteales</taxon>
        <taxon>Nelumbonaceae</taxon>
        <taxon>Nelumbo</taxon>
    </lineage>
</organism>
<reference evidence="1 2" key="1">
    <citation type="journal article" date="2020" name="Mol. Biol. Evol.">
        <title>Distinct Expression and Methylation Patterns for Genes with Different Fates following a Single Whole-Genome Duplication in Flowering Plants.</title>
        <authorList>
            <person name="Shi T."/>
            <person name="Rahmani R.S."/>
            <person name="Gugger P.F."/>
            <person name="Wang M."/>
            <person name="Li H."/>
            <person name="Zhang Y."/>
            <person name="Li Z."/>
            <person name="Wang Q."/>
            <person name="Van de Peer Y."/>
            <person name="Marchal K."/>
            <person name="Chen J."/>
        </authorList>
    </citation>
    <scope>NUCLEOTIDE SEQUENCE [LARGE SCALE GENOMIC DNA]</scope>
    <source>
        <tissue evidence="1">Leaf</tissue>
    </source>
</reference>
<dbReference type="EMBL" id="DUZY01000005">
    <property type="protein sequence ID" value="DAD41098.1"/>
    <property type="molecule type" value="Genomic_DNA"/>
</dbReference>
<keyword evidence="2" id="KW-1185">Reference proteome</keyword>
<dbReference type="Proteomes" id="UP000607653">
    <property type="component" value="Unassembled WGS sequence"/>
</dbReference>
<name>A0A822ZHD7_NELNU</name>
<evidence type="ECO:0000313" key="2">
    <source>
        <dbReference type="Proteomes" id="UP000607653"/>
    </source>
</evidence>
<protein>
    <submittedName>
        <fullName evidence="1">Uncharacterized protein</fullName>
    </submittedName>
</protein>
<evidence type="ECO:0000313" key="1">
    <source>
        <dbReference type="EMBL" id="DAD41098.1"/>
    </source>
</evidence>
<accession>A0A822ZHD7</accession>
<proteinExistence type="predicted"/>
<dbReference type="AlphaFoldDB" id="A0A822ZHD7"/>